<dbReference type="Gene3D" id="1.25.40.20">
    <property type="entry name" value="Ankyrin repeat-containing domain"/>
    <property type="match status" value="7"/>
</dbReference>
<dbReference type="VEuPathDB" id="FungiDB:SDRG_14909"/>
<dbReference type="OMA" id="ASKNNHI"/>
<dbReference type="PROSITE" id="PS50088">
    <property type="entry name" value="ANK_REPEAT"/>
    <property type="match status" value="8"/>
</dbReference>
<dbReference type="Gene3D" id="1.10.238.10">
    <property type="entry name" value="EF-hand"/>
    <property type="match status" value="1"/>
</dbReference>
<dbReference type="InterPro" id="IPR036770">
    <property type="entry name" value="Ankyrin_rpt-contain_sf"/>
</dbReference>
<evidence type="ECO:0000313" key="6">
    <source>
        <dbReference type="Proteomes" id="UP000030762"/>
    </source>
</evidence>
<dbReference type="Pfam" id="PF12796">
    <property type="entry name" value="Ank_2"/>
    <property type="match status" value="5"/>
</dbReference>
<dbReference type="InterPro" id="IPR002110">
    <property type="entry name" value="Ankyrin_rpt"/>
</dbReference>
<dbReference type="PANTHER" id="PTHR24198:SF165">
    <property type="entry name" value="ANKYRIN REPEAT-CONTAINING PROTEIN-RELATED"/>
    <property type="match status" value="1"/>
</dbReference>
<dbReference type="SUPFAM" id="SSF48403">
    <property type="entry name" value="Ankyrin repeat"/>
    <property type="match status" value="5"/>
</dbReference>
<evidence type="ECO:0008006" key="7">
    <source>
        <dbReference type="Google" id="ProtNLM"/>
    </source>
</evidence>
<dbReference type="Proteomes" id="UP000030762">
    <property type="component" value="Unassembled WGS sequence"/>
</dbReference>
<dbReference type="InParanoid" id="T0R5D9"/>
<dbReference type="GeneID" id="19955636"/>
<evidence type="ECO:0000256" key="4">
    <source>
        <dbReference type="SAM" id="MobiDB-lite"/>
    </source>
</evidence>
<dbReference type="EMBL" id="JH767211">
    <property type="protein sequence ID" value="EQC27288.1"/>
    <property type="molecule type" value="Genomic_DNA"/>
</dbReference>
<feature type="repeat" description="ANK" evidence="3">
    <location>
        <begin position="810"/>
        <end position="831"/>
    </location>
</feature>
<dbReference type="PRINTS" id="PR01415">
    <property type="entry name" value="ANKYRIN"/>
</dbReference>
<evidence type="ECO:0000256" key="2">
    <source>
        <dbReference type="ARBA" id="ARBA00023043"/>
    </source>
</evidence>
<dbReference type="OrthoDB" id="74962at2759"/>
<feature type="compositionally biased region" description="Basic and acidic residues" evidence="4">
    <location>
        <begin position="1804"/>
        <end position="1813"/>
    </location>
</feature>
<feature type="repeat" description="ANK" evidence="3">
    <location>
        <begin position="2096"/>
        <end position="2128"/>
    </location>
</feature>
<evidence type="ECO:0000256" key="1">
    <source>
        <dbReference type="ARBA" id="ARBA00022737"/>
    </source>
</evidence>
<protein>
    <recommendedName>
        <fullName evidence="7">Calmodulin</fullName>
    </recommendedName>
</protein>
<keyword evidence="6" id="KW-1185">Reference proteome</keyword>
<dbReference type="eggNOG" id="KOG4177">
    <property type="taxonomic scope" value="Eukaryota"/>
</dbReference>
<sequence>MGSAPSSLRAQGDLRRVLRDWDVLDVHVVLKKYRHMTLRYCVTMEQLGFVLGRALPDPFVSLCFRVFAPAKVRASPAVPVVDMMEVFVCLILLCQATMAQRVAFLFDVVDTQSTGRLSPPSLFLLLQAVARSIIKLTQTNIGVADTIEKLAQAGMATDPKRQDSVDKATFCAWVLGHPGLLSYLEACTGEARPRLYVALEKSSSLLGYIEFDSVHELHSASVDRVRAMATAQLGHLDAAFEFLSHGRPVARAKEGDVKAWELVPFAVLGTPGRHWQRNELAYSAETKRTPVEPTSDPHPNQQRPLLAFQFQHHHYTLPSFTKKVRDVAPLYKHLRLRLHAPDAYVWRLCQYWCGDWLVNQRTLQAKSRRQLVSRLRKETKPLVIHGGATGLVVKDTQGLILSHNPKLPSLQSKLRLLAMETQLEETEASPAPHHPPTMLIERHAHPSRYYSRLLGTVRTTATTGEWHVVNGHAAHGDWCKKSSSIPLQSDQIQVFPLLWLRLETPPPVPRVLDLPISTTECPVELLRILLPTLPDKRVLNQPDCMGRTLLHYAALFGHAKLLDLLLSERVLVDVLDSQRNTALHLAASYGRLKAVSRLLAHGASPTALNVHHQLPLHLALLHVATQYDISNGIFARYENGEQVVDLLWDRTPPAWWHAQDIYGHSVYAMEERVFGSVFEAARAGLVPRIQHLLESKKIPHLNVQLEILQSTALLEATERGRYNVVDYLVRQGADVFIANQRGATALHKAAARGFDRIAECLLFKYPRLINVADVNGKTALHVAIEHEKTSIALLICQYMLGHEHRTRDIFGNTPLHLACVLGNVAVARALLVQHAVETQAHPPLVPQKRRRPHRLGQFLKRPINNDKTPTPIETLLHGWKVATFDVDPAILEATHHRYHGLLTVLLEHMSKSEATPLLLAHLALHKLAHAPSMAVRVLELLAEHKRLALETTDEAGNTLLMAEVQRCCQASSTSLAVVRTLLAYGANVHIANALHQRPIPCAAFHGHDALLDVLLESVPFDTLHASCATADSALHMACLRGHLSTVQLLLSRGATLHACVTDESPLCFAVRSGSIELVQYLLQHGADVNLWLPLLPTRQWFGMMWTSPAVGHGGPLALALHAAPASFQEHTYDETIDEAASDGLAASMYTTHHEQAMRYLSLLAKTRRQWQTLYDMALLLTDKLIQIEQTLKLHVTAEEITRACQVGFWSVATSLLTHRRIEFPRPTLGAMHLAAAAGQASLVGLLASNGVDVDGLVVRSRYVNAAPLYFAFVRGQHVTAAKLYLLGASTTTTSRTRHVHPMQSHLNGWMQLASLRSPSLRSLAGAYTNMVHHLRLSLASGVPAVHIACQRGCLPLLQVYHRAGLSLQDVAASGHTPLTLALQHEQYDVVTWLVATVPSLTGLRAPHLPLATAARLPQTCDGKTSLLTLLLQPMPNETSCEPLPVLRTLLPSWSALRGATFDHLLQAFILASSRELWDVVSHCLLLQEASVEPYATWIRRAASCSLVLHRAAAANQVAIVQKLVHSFGVPPDLVVANMPSRTPIWYAGAHMALDAFVALVLALPPTQSVLPALQLQARARSLNAFLWPSHSVDATDALRVAGFETCTWRNLSAFSSYGTRALQHQRTIHRIVQCYVGHALAHPTNETNDTLLHLVVATRDEATVSALVAAGAPLETVNNAGESPWTLAAKQNDMQSTRIVQNIWPRLTPTQKEAVVKASTQSVTINVSTLAFLFQVAVPKEPIPVQFISFAGHAYYTAAIRTNNAAAIQLLLAVHDAPSVAMRLMRSVGQGPRGPSRGVAGASERNDKLEASESRYGRRALAAAAAVDARGPCRGLRSLRRSRSVVQHCTAPVASLSAAAVAPTGLDDCECRQLATALRRAARPGYGGPASSAARSVLVDLRISMSCVKTGAALVHDKRGQTPLHLIAHLGDLGLLQLWQRVGPTQLQSILDAPDRDGNTALHIAAKRGHVVIVEALQHAGSSAGTLRNARGWTPVLEAAKGNHLPVVVRLVLQQPPPETLVATDGISVVLIAADGGHFKVVAWLLTTLNLSSAHIQQLRSSDGRTLAHFAALFNALDLLSTTPACISLVNVADSHGCLPLHYALMLGHLDVVELLGQHGADVQSPIQNRLVEEPFVIATLLSWNPLPGWFRAALHANATAPVVEVALLRAAPATLAVWVTPRTSLLEAATRLGIDTTVATVLRLLRFIPLLCDGGLETRQRIFMQAVALNHVSIVDALCNCDLVHPIDKTPFFRDFIDAAIQHSALRGLEDMTLCLLRHWERFGSSGSIAAALLSPAEFAFQFATVLQHACIFGRARLVEYLVLRGGESILGYRVDEGPALVYAFAFGQREVIALLQRYGAEISALDGYFAPSLKLWVEYDGARDDASSKAQAFS</sequence>
<reference evidence="5 6" key="1">
    <citation type="submission" date="2012-04" db="EMBL/GenBank/DDBJ databases">
        <title>The Genome Sequence of Saprolegnia declina VS20.</title>
        <authorList>
            <consortium name="The Broad Institute Genome Sequencing Platform"/>
            <person name="Russ C."/>
            <person name="Nusbaum C."/>
            <person name="Tyler B."/>
            <person name="van West P."/>
            <person name="Dieguez-Uribeondo J."/>
            <person name="de Bruijn I."/>
            <person name="Tripathy S."/>
            <person name="Jiang R."/>
            <person name="Young S.K."/>
            <person name="Zeng Q."/>
            <person name="Gargeya S."/>
            <person name="Fitzgerald M."/>
            <person name="Haas B."/>
            <person name="Abouelleil A."/>
            <person name="Alvarado L."/>
            <person name="Arachchi H.M."/>
            <person name="Berlin A."/>
            <person name="Chapman S.B."/>
            <person name="Goldberg J."/>
            <person name="Griggs A."/>
            <person name="Gujja S."/>
            <person name="Hansen M."/>
            <person name="Howarth C."/>
            <person name="Imamovic A."/>
            <person name="Larimer J."/>
            <person name="McCowen C."/>
            <person name="Montmayeur A."/>
            <person name="Murphy C."/>
            <person name="Neiman D."/>
            <person name="Pearson M."/>
            <person name="Priest M."/>
            <person name="Roberts A."/>
            <person name="Saif S."/>
            <person name="Shea T."/>
            <person name="Sisk P."/>
            <person name="Sykes S."/>
            <person name="Wortman J."/>
            <person name="Nusbaum C."/>
            <person name="Birren B."/>
        </authorList>
    </citation>
    <scope>NUCLEOTIDE SEQUENCE [LARGE SCALE GENOMIC DNA]</scope>
    <source>
        <strain evidence="5 6">VS20</strain>
    </source>
</reference>
<feature type="repeat" description="ANK" evidence="3">
    <location>
        <begin position="578"/>
        <end position="610"/>
    </location>
</feature>
<feature type="repeat" description="ANK" evidence="3">
    <location>
        <begin position="1029"/>
        <end position="1061"/>
    </location>
</feature>
<feature type="repeat" description="ANK" evidence="3">
    <location>
        <begin position="545"/>
        <end position="577"/>
    </location>
</feature>
<feature type="repeat" description="ANK" evidence="3">
    <location>
        <begin position="708"/>
        <end position="740"/>
    </location>
</feature>
<feature type="repeat" description="ANK" evidence="3">
    <location>
        <begin position="1957"/>
        <end position="1989"/>
    </location>
</feature>
<accession>T0R5D9</accession>
<feature type="repeat" description="ANK" evidence="3">
    <location>
        <begin position="1061"/>
        <end position="1089"/>
    </location>
</feature>
<proteinExistence type="predicted"/>
<feature type="region of interest" description="Disordered" evidence="4">
    <location>
        <begin position="1787"/>
        <end position="1813"/>
    </location>
</feature>
<evidence type="ECO:0000256" key="3">
    <source>
        <dbReference type="PROSITE-ProRule" id="PRU00023"/>
    </source>
</evidence>
<dbReference type="PROSITE" id="PS50297">
    <property type="entry name" value="ANK_REP_REGION"/>
    <property type="match status" value="7"/>
</dbReference>
<name>T0R5D9_SAPDV</name>
<dbReference type="RefSeq" id="XP_008619291.1">
    <property type="nucleotide sequence ID" value="XM_008621069.1"/>
</dbReference>
<dbReference type="SMART" id="SM00248">
    <property type="entry name" value="ANK"/>
    <property type="match status" value="20"/>
</dbReference>
<keyword evidence="2 3" id="KW-0040">ANK repeat</keyword>
<evidence type="ECO:0000313" key="5">
    <source>
        <dbReference type="EMBL" id="EQC27288.1"/>
    </source>
</evidence>
<dbReference type="PANTHER" id="PTHR24198">
    <property type="entry name" value="ANKYRIN REPEAT AND PROTEIN KINASE DOMAIN-CONTAINING PROTEIN"/>
    <property type="match status" value="1"/>
</dbReference>
<dbReference type="Pfam" id="PF00023">
    <property type="entry name" value="Ank"/>
    <property type="match status" value="1"/>
</dbReference>
<organism evidence="5 6">
    <name type="scientific">Saprolegnia diclina (strain VS20)</name>
    <dbReference type="NCBI Taxonomy" id="1156394"/>
    <lineage>
        <taxon>Eukaryota</taxon>
        <taxon>Sar</taxon>
        <taxon>Stramenopiles</taxon>
        <taxon>Oomycota</taxon>
        <taxon>Saprolegniomycetes</taxon>
        <taxon>Saprolegniales</taxon>
        <taxon>Saprolegniaceae</taxon>
        <taxon>Saprolegnia</taxon>
    </lineage>
</organism>
<dbReference type="STRING" id="1156394.T0R5D9"/>
<keyword evidence="1" id="KW-0677">Repeat</keyword>
<gene>
    <name evidence="5" type="ORF">SDRG_14909</name>
</gene>